<protein>
    <submittedName>
        <fullName evidence="5">GntR family transcriptional regulator</fullName>
    </submittedName>
</protein>
<dbReference type="SUPFAM" id="SSF48008">
    <property type="entry name" value="GntR ligand-binding domain-like"/>
    <property type="match status" value="1"/>
</dbReference>
<feature type="domain" description="HTH gntR-type" evidence="4">
    <location>
        <begin position="6"/>
        <end position="73"/>
    </location>
</feature>
<evidence type="ECO:0000313" key="6">
    <source>
        <dbReference type="Proteomes" id="UP000823615"/>
    </source>
</evidence>
<dbReference type="PANTHER" id="PTHR43537">
    <property type="entry name" value="TRANSCRIPTIONAL REGULATOR, GNTR FAMILY"/>
    <property type="match status" value="1"/>
</dbReference>
<dbReference type="Gene3D" id="1.10.10.10">
    <property type="entry name" value="Winged helix-like DNA-binding domain superfamily/Winged helix DNA-binding domain"/>
    <property type="match status" value="1"/>
</dbReference>
<keyword evidence="2" id="KW-0238">DNA-binding</keyword>
<dbReference type="Proteomes" id="UP000823615">
    <property type="component" value="Unassembled WGS sequence"/>
</dbReference>
<gene>
    <name evidence="5" type="ORF">IAA97_03965</name>
</gene>
<dbReference type="SMART" id="SM00345">
    <property type="entry name" value="HTH_GNTR"/>
    <property type="match status" value="1"/>
</dbReference>
<name>A0A9D9H4J1_9SPIO</name>
<dbReference type="PROSITE" id="PS50949">
    <property type="entry name" value="HTH_GNTR"/>
    <property type="match status" value="1"/>
</dbReference>
<dbReference type="InterPro" id="IPR036390">
    <property type="entry name" value="WH_DNA-bd_sf"/>
</dbReference>
<evidence type="ECO:0000256" key="2">
    <source>
        <dbReference type="ARBA" id="ARBA00023125"/>
    </source>
</evidence>
<dbReference type="InterPro" id="IPR011711">
    <property type="entry name" value="GntR_C"/>
</dbReference>
<dbReference type="PANTHER" id="PTHR43537:SF24">
    <property type="entry name" value="GLUCONATE OPERON TRANSCRIPTIONAL REPRESSOR"/>
    <property type="match status" value="1"/>
</dbReference>
<accession>A0A9D9H4J1</accession>
<dbReference type="EMBL" id="JADIMT010000052">
    <property type="protein sequence ID" value="MBO8436116.1"/>
    <property type="molecule type" value="Genomic_DNA"/>
</dbReference>
<dbReference type="InterPro" id="IPR008920">
    <property type="entry name" value="TF_FadR/GntR_C"/>
</dbReference>
<proteinExistence type="predicted"/>
<dbReference type="InterPro" id="IPR036388">
    <property type="entry name" value="WH-like_DNA-bd_sf"/>
</dbReference>
<reference evidence="5" key="2">
    <citation type="journal article" date="2021" name="PeerJ">
        <title>Extensive microbial diversity within the chicken gut microbiome revealed by metagenomics and culture.</title>
        <authorList>
            <person name="Gilroy R."/>
            <person name="Ravi A."/>
            <person name="Getino M."/>
            <person name="Pursley I."/>
            <person name="Horton D.L."/>
            <person name="Alikhan N.F."/>
            <person name="Baker D."/>
            <person name="Gharbi K."/>
            <person name="Hall N."/>
            <person name="Watson M."/>
            <person name="Adriaenssens E.M."/>
            <person name="Foster-Nyarko E."/>
            <person name="Jarju S."/>
            <person name="Secka A."/>
            <person name="Antonio M."/>
            <person name="Oren A."/>
            <person name="Chaudhuri R.R."/>
            <person name="La Ragione R."/>
            <person name="Hildebrand F."/>
            <person name="Pallen M.J."/>
        </authorList>
    </citation>
    <scope>NUCLEOTIDE SEQUENCE</scope>
    <source>
        <strain evidence="5">7293</strain>
    </source>
</reference>
<keyword evidence="1" id="KW-0805">Transcription regulation</keyword>
<dbReference type="GO" id="GO:0003677">
    <property type="term" value="F:DNA binding"/>
    <property type="evidence" value="ECO:0007669"/>
    <property type="project" value="UniProtKB-KW"/>
</dbReference>
<dbReference type="AlphaFoldDB" id="A0A9D9H4J1"/>
<dbReference type="InterPro" id="IPR000524">
    <property type="entry name" value="Tscrpt_reg_HTH_GntR"/>
</dbReference>
<evidence type="ECO:0000313" key="5">
    <source>
        <dbReference type="EMBL" id="MBO8436116.1"/>
    </source>
</evidence>
<dbReference type="SMART" id="SM00895">
    <property type="entry name" value="FCD"/>
    <property type="match status" value="1"/>
</dbReference>
<dbReference type="GO" id="GO:0003700">
    <property type="term" value="F:DNA-binding transcription factor activity"/>
    <property type="evidence" value="ECO:0007669"/>
    <property type="project" value="InterPro"/>
</dbReference>
<comment type="caution">
    <text evidence="5">The sequence shown here is derived from an EMBL/GenBank/DDBJ whole genome shotgun (WGS) entry which is preliminary data.</text>
</comment>
<keyword evidence="3" id="KW-0804">Transcription</keyword>
<evidence type="ECO:0000256" key="1">
    <source>
        <dbReference type="ARBA" id="ARBA00023015"/>
    </source>
</evidence>
<reference evidence="5" key="1">
    <citation type="submission" date="2020-10" db="EMBL/GenBank/DDBJ databases">
        <authorList>
            <person name="Gilroy R."/>
        </authorList>
    </citation>
    <scope>NUCLEOTIDE SEQUENCE</scope>
    <source>
        <strain evidence="5">7293</strain>
    </source>
</reference>
<evidence type="ECO:0000256" key="3">
    <source>
        <dbReference type="ARBA" id="ARBA00023163"/>
    </source>
</evidence>
<dbReference type="Pfam" id="PF00392">
    <property type="entry name" value="GntR"/>
    <property type="match status" value="1"/>
</dbReference>
<organism evidence="5 6">
    <name type="scientific">Candidatus Ornithospirochaeta stercoripullorum</name>
    <dbReference type="NCBI Taxonomy" id="2840899"/>
    <lineage>
        <taxon>Bacteria</taxon>
        <taxon>Pseudomonadati</taxon>
        <taxon>Spirochaetota</taxon>
        <taxon>Spirochaetia</taxon>
        <taxon>Spirochaetales</taxon>
        <taxon>Spirochaetaceae</taxon>
        <taxon>Spirochaetaceae incertae sedis</taxon>
        <taxon>Candidatus Ornithospirochaeta</taxon>
    </lineage>
</organism>
<sequence>MQAEAALKKNFVYRSVFADIVRGKYNATSLITEKQLIEEYGISKSPVRDALVQLCADDIIESLPRIGYRVKPVSMKDIRDALTLRKMIELSSLEMAFSRIKDEQLHTLQALYEESQREEFTKKDPYIHWELNARFHITLCTFSENRFFTRTLDNLMKTCFRGITSYYEDSWKTGSDKDRSEWHKILIDAILNKDYQEARHSLEMDLAELDTYFLQNDTVLSSSFIIS</sequence>
<dbReference type="Pfam" id="PF07729">
    <property type="entry name" value="FCD"/>
    <property type="match status" value="1"/>
</dbReference>
<dbReference type="Gene3D" id="1.20.120.530">
    <property type="entry name" value="GntR ligand-binding domain-like"/>
    <property type="match status" value="1"/>
</dbReference>
<dbReference type="SUPFAM" id="SSF46785">
    <property type="entry name" value="Winged helix' DNA-binding domain"/>
    <property type="match status" value="1"/>
</dbReference>
<evidence type="ECO:0000259" key="4">
    <source>
        <dbReference type="PROSITE" id="PS50949"/>
    </source>
</evidence>